<name>A0A170YP36_9BACT</name>
<dbReference type="Proteomes" id="UP000076586">
    <property type="component" value="Unassembled WGS sequence"/>
</dbReference>
<dbReference type="EMBL" id="BDCR01000001">
    <property type="protein sequence ID" value="GAT61950.1"/>
    <property type="molecule type" value="Genomic_DNA"/>
</dbReference>
<protein>
    <recommendedName>
        <fullName evidence="3">Lipoprotein</fullName>
    </recommendedName>
</protein>
<dbReference type="STRING" id="681398.PJIAN_1539"/>
<dbReference type="AlphaFoldDB" id="A0A170YP36"/>
<dbReference type="PROSITE" id="PS51257">
    <property type="entry name" value="PROKAR_LIPOPROTEIN"/>
    <property type="match status" value="1"/>
</dbReference>
<comment type="caution">
    <text evidence="1">The sequence shown here is derived from an EMBL/GenBank/DDBJ whole genome shotgun (WGS) entry which is preliminary data.</text>
</comment>
<evidence type="ECO:0000313" key="1">
    <source>
        <dbReference type="EMBL" id="GAT61950.1"/>
    </source>
</evidence>
<organism evidence="1 2">
    <name type="scientific">Paludibacter jiangxiensis</name>
    <dbReference type="NCBI Taxonomy" id="681398"/>
    <lineage>
        <taxon>Bacteria</taxon>
        <taxon>Pseudomonadati</taxon>
        <taxon>Bacteroidota</taxon>
        <taxon>Bacteroidia</taxon>
        <taxon>Bacteroidales</taxon>
        <taxon>Paludibacteraceae</taxon>
        <taxon>Paludibacter</taxon>
    </lineage>
</organism>
<dbReference type="RefSeq" id="WP_068701754.1">
    <property type="nucleotide sequence ID" value="NZ_BDCR01000001.1"/>
</dbReference>
<reference evidence="2" key="1">
    <citation type="submission" date="2016-04" db="EMBL/GenBank/DDBJ databases">
        <title>Draft genome sequence of Paludibacter jiangxiensis strain NM7.</title>
        <authorList>
            <person name="Qiu Y."/>
            <person name="Matsuura N."/>
            <person name="Ohashi A."/>
            <person name="Tourlousse M.D."/>
            <person name="Sekiguchi Y."/>
        </authorList>
    </citation>
    <scope>NUCLEOTIDE SEQUENCE [LARGE SCALE GENOMIC DNA]</scope>
    <source>
        <strain evidence="2">NM7</strain>
    </source>
</reference>
<gene>
    <name evidence="1" type="ORF">PJIAN_1539</name>
</gene>
<accession>A0A170YP36</accession>
<proteinExistence type="predicted"/>
<sequence length="174" mass="19820">MKKLALCLVAGILFLGCQQKSVQKNKKEAAYTIAKKEVLLVRAKQSLFYSILDSVIAIKQKCSNDSSTYVIWFTYHSIDSTLSFQSEFDSVIRETFSYSPFKACLRYKGYRFVTDSIDNYWVEKTAGKSVVSYKSYFKIPPPPPAPNDDQTIIKIKGNKFVVKLRETCSNPSYS</sequence>
<reference evidence="2" key="2">
    <citation type="journal article" date="2017" name="Genome Announc.">
        <title>Draft genome sequence of Paludibacter jiangxiensis NM7(T), a propionate-producing fermentative bacterium.</title>
        <authorList>
            <person name="Qiu Y.-L."/>
            <person name="Tourlousse D.M."/>
            <person name="Matsuura N."/>
            <person name="Ohashi A."/>
            <person name="Sekiguchi Y."/>
        </authorList>
    </citation>
    <scope>NUCLEOTIDE SEQUENCE [LARGE SCALE GENOMIC DNA]</scope>
    <source>
        <strain evidence="2">NM7</strain>
    </source>
</reference>
<evidence type="ECO:0000313" key="2">
    <source>
        <dbReference type="Proteomes" id="UP000076586"/>
    </source>
</evidence>
<keyword evidence="2" id="KW-1185">Reference proteome</keyword>
<evidence type="ECO:0008006" key="3">
    <source>
        <dbReference type="Google" id="ProtNLM"/>
    </source>
</evidence>